<organism evidence="2 3">
    <name type="scientific">Boletus reticuloceps</name>
    <dbReference type="NCBI Taxonomy" id="495285"/>
    <lineage>
        <taxon>Eukaryota</taxon>
        <taxon>Fungi</taxon>
        <taxon>Dikarya</taxon>
        <taxon>Basidiomycota</taxon>
        <taxon>Agaricomycotina</taxon>
        <taxon>Agaricomycetes</taxon>
        <taxon>Agaricomycetidae</taxon>
        <taxon>Boletales</taxon>
        <taxon>Boletineae</taxon>
        <taxon>Boletaceae</taxon>
        <taxon>Boletoideae</taxon>
        <taxon>Boletus</taxon>
    </lineage>
</organism>
<dbReference type="Gene3D" id="3.40.50.1820">
    <property type="entry name" value="alpha/beta hydrolase"/>
    <property type="match status" value="1"/>
</dbReference>
<keyword evidence="3" id="KW-1185">Reference proteome</keyword>
<dbReference type="Proteomes" id="UP000683000">
    <property type="component" value="Unassembled WGS sequence"/>
</dbReference>
<dbReference type="EMBL" id="JAGFBS010000006">
    <property type="protein sequence ID" value="KAG6378730.1"/>
    <property type="molecule type" value="Genomic_DNA"/>
</dbReference>
<dbReference type="SUPFAM" id="SSF53474">
    <property type="entry name" value="alpha/beta-Hydrolases"/>
    <property type="match status" value="1"/>
</dbReference>
<comment type="caution">
    <text evidence="2">The sequence shown here is derived from an EMBL/GenBank/DDBJ whole genome shotgun (WGS) entry which is preliminary data.</text>
</comment>
<dbReference type="InterPro" id="IPR029058">
    <property type="entry name" value="AB_hydrolase_fold"/>
</dbReference>
<name>A0A8I2YUE7_9AGAM</name>
<feature type="compositionally biased region" description="Polar residues" evidence="1">
    <location>
        <begin position="113"/>
        <end position="129"/>
    </location>
</feature>
<dbReference type="AlphaFoldDB" id="A0A8I2YUE7"/>
<feature type="region of interest" description="Disordered" evidence="1">
    <location>
        <begin position="1"/>
        <end position="52"/>
    </location>
</feature>
<feature type="compositionally biased region" description="Polar residues" evidence="1">
    <location>
        <begin position="79"/>
        <end position="94"/>
    </location>
</feature>
<dbReference type="PANTHER" id="PTHR47842">
    <property type="entry name" value="EXPRESSED PROTEIN"/>
    <property type="match status" value="1"/>
</dbReference>
<evidence type="ECO:0000313" key="2">
    <source>
        <dbReference type="EMBL" id="KAG6378730.1"/>
    </source>
</evidence>
<feature type="region of interest" description="Disordered" evidence="1">
    <location>
        <begin position="76"/>
        <end position="129"/>
    </location>
</feature>
<proteinExistence type="predicted"/>
<sequence length="534" mass="58258">MKMFERAHGHKANQRPISESSGSSQEIVEQQLTQEEDVGLQPPPLLPSELSVEHELVDAELRWPTDDELDVFPIKETTKQPVSTQNDRPSSSPDSARGRNFRCGSLNVPLGVNGQSTTPSHTSQGSDNASQPIVLQTQAPYSVNWSQISDVQCAILTMNVTTSEKQPDEENQPAGDVLLIVFIHGFKGTESTFENFPSRLQHVLSESERNLSVEYVVFPAYEVNIYYFANAAVVRFADWLTTLTVQREVAHGGGAGRVKIVLCGHSMGGLLAADSLLEFINSRPDRKAPLWPRIIACIAFDTPYLGIHPFVFKNSATRAVEYAGAARGIVTDVYSVFKGTTIATPPPNPALRQITAGASETSSASAWAKWAPAAYAIGGAVLAGATAGAAYMRRDDITSGYTWASDHMKFIGSLWDEKAMHQRLDNLLAADTDHGIIFKTFYLFLPASPPIHPDPRTFVVLPSRSSPVFTRYAPSPNCVVQDEVQAHMGMFKAGNNDGYYRLGLETVQVIRQALGRCGTQSDHTQQTPKGDPVG</sequence>
<reference evidence="2" key="1">
    <citation type="submission" date="2021-03" db="EMBL/GenBank/DDBJ databases">
        <title>Evolutionary innovations through gain and loss of genes in the ectomycorrhizal Boletales.</title>
        <authorList>
            <person name="Wu G."/>
            <person name="Miyauchi S."/>
            <person name="Morin E."/>
            <person name="Yang Z.-L."/>
            <person name="Xu J."/>
            <person name="Martin F.M."/>
        </authorList>
    </citation>
    <scope>NUCLEOTIDE SEQUENCE</scope>
    <source>
        <strain evidence="2">BR01</strain>
    </source>
</reference>
<protein>
    <recommendedName>
        <fullName evidence="4">DUF676 domain-containing protein</fullName>
    </recommendedName>
</protein>
<evidence type="ECO:0000256" key="1">
    <source>
        <dbReference type="SAM" id="MobiDB-lite"/>
    </source>
</evidence>
<feature type="compositionally biased region" description="Polar residues" evidence="1">
    <location>
        <begin position="15"/>
        <end position="33"/>
    </location>
</feature>
<evidence type="ECO:0008006" key="4">
    <source>
        <dbReference type="Google" id="ProtNLM"/>
    </source>
</evidence>
<gene>
    <name evidence="2" type="ORF">JVT61DRAFT_13003</name>
</gene>
<accession>A0A8I2YUE7</accession>
<dbReference type="OrthoDB" id="442243at2759"/>
<dbReference type="PANTHER" id="PTHR47842:SF1">
    <property type="entry name" value="DUF676 DOMAIN-CONTAINING PROTEIN"/>
    <property type="match status" value="1"/>
</dbReference>
<evidence type="ECO:0000313" key="3">
    <source>
        <dbReference type="Proteomes" id="UP000683000"/>
    </source>
</evidence>